<proteinExistence type="predicted"/>
<feature type="compositionally biased region" description="Polar residues" evidence="1">
    <location>
        <begin position="100"/>
        <end position="113"/>
    </location>
</feature>
<evidence type="ECO:0000313" key="3">
    <source>
        <dbReference type="Proteomes" id="UP000054279"/>
    </source>
</evidence>
<gene>
    <name evidence="2" type="ORF">M422DRAFT_262721</name>
</gene>
<evidence type="ECO:0000256" key="1">
    <source>
        <dbReference type="SAM" id="MobiDB-lite"/>
    </source>
</evidence>
<reference evidence="2 3" key="1">
    <citation type="submission" date="2014-06" db="EMBL/GenBank/DDBJ databases">
        <title>Evolutionary Origins and Diversification of the Mycorrhizal Mutualists.</title>
        <authorList>
            <consortium name="DOE Joint Genome Institute"/>
            <consortium name="Mycorrhizal Genomics Consortium"/>
            <person name="Kohler A."/>
            <person name="Kuo A."/>
            <person name="Nagy L.G."/>
            <person name="Floudas D."/>
            <person name="Copeland A."/>
            <person name="Barry K.W."/>
            <person name="Cichocki N."/>
            <person name="Veneault-Fourrey C."/>
            <person name="LaButti K."/>
            <person name="Lindquist E.A."/>
            <person name="Lipzen A."/>
            <person name="Lundell T."/>
            <person name="Morin E."/>
            <person name="Murat C."/>
            <person name="Riley R."/>
            <person name="Ohm R."/>
            <person name="Sun H."/>
            <person name="Tunlid A."/>
            <person name="Henrissat B."/>
            <person name="Grigoriev I.V."/>
            <person name="Hibbett D.S."/>
            <person name="Martin F."/>
        </authorList>
    </citation>
    <scope>NUCLEOTIDE SEQUENCE [LARGE SCALE GENOMIC DNA]</scope>
    <source>
        <strain evidence="2 3">SS14</strain>
    </source>
</reference>
<feature type="compositionally biased region" description="Polar residues" evidence="1">
    <location>
        <begin position="143"/>
        <end position="163"/>
    </location>
</feature>
<feature type="region of interest" description="Disordered" evidence="1">
    <location>
        <begin position="139"/>
        <end position="163"/>
    </location>
</feature>
<dbReference type="Proteomes" id="UP000054279">
    <property type="component" value="Unassembled WGS sequence"/>
</dbReference>
<feature type="region of interest" description="Disordered" evidence="1">
    <location>
        <begin position="30"/>
        <end position="50"/>
    </location>
</feature>
<protein>
    <submittedName>
        <fullName evidence="2">Uncharacterized protein</fullName>
    </submittedName>
</protein>
<evidence type="ECO:0000313" key="2">
    <source>
        <dbReference type="EMBL" id="KIJ35006.1"/>
    </source>
</evidence>
<feature type="compositionally biased region" description="Acidic residues" evidence="1">
    <location>
        <begin position="37"/>
        <end position="49"/>
    </location>
</feature>
<organism evidence="2 3">
    <name type="scientific">Sphaerobolus stellatus (strain SS14)</name>
    <dbReference type="NCBI Taxonomy" id="990650"/>
    <lineage>
        <taxon>Eukaryota</taxon>
        <taxon>Fungi</taxon>
        <taxon>Dikarya</taxon>
        <taxon>Basidiomycota</taxon>
        <taxon>Agaricomycotina</taxon>
        <taxon>Agaricomycetes</taxon>
        <taxon>Phallomycetidae</taxon>
        <taxon>Geastrales</taxon>
        <taxon>Sphaerobolaceae</taxon>
        <taxon>Sphaerobolus</taxon>
    </lineage>
</organism>
<feature type="region of interest" description="Disordered" evidence="1">
    <location>
        <begin position="95"/>
        <end position="123"/>
    </location>
</feature>
<dbReference type="AlphaFoldDB" id="A0A0C9VCG0"/>
<name>A0A0C9VCG0_SPHS4</name>
<sequence>MTQKNLSPRETNIIVDALSQIYSDEPAGIVRSPSEYVGDDLPSEDDEGEPCLRLNSVGSSKELSIPVFTGAAALATIQIAPRQSKHLAKRIIDEEDIQRQNESPETEIVNSPVPNGPKRRGRLRKVRTELPDLGKDQEGVENITGQAGNAPSTNRNQEDAMNTARSRRTIISEEIPSNEQEELEAEISPRLTEVITEGNPGIDLPGGLKGRYGFCGEGWTYLS</sequence>
<accession>A0A0C9VCG0</accession>
<keyword evidence="3" id="KW-1185">Reference proteome</keyword>
<dbReference type="EMBL" id="KN837193">
    <property type="protein sequence ID" value="KIJ35006.1"/>
    <property type="molecule type" value="Genomic_DNA"/>
</dbReference>
<dbReference type="HOGENOM" id="CLU_1240799_0_0_1"/>